<dbReference type="GO" id="GO:0009298">
    <property type="term" value="P:GDP-mannose biosynthetic process"/>
    <property type="evidence" value="ECO:0007669"/>
    <property type="project" value="UniProtKB-UniPathway"/>
</dbReference>
<evidence type="ECO:0000256" key="8">
    <source>
        <dbReference type="ARBA" id="ARBA00047343"/>
    </source>
</evidence>
<dbReference type="Gene3D" id="2.60.120.10">
    <property type="entry name" value="Jelly Rolls"/>
    <property type="match status" value="1"/>
</dbReference>
<protein>
    <recommendedName>
        <fullName evidence="3">mannose-1-phosphate guanylyltransferase</fullName>
        <ecNumber evidence="3">2.7.7.13</ecNumber>
    </recommendedName>
</protein>
<reference evidence="13 14" key="1">
    <citation type="journal article" date="2014" name="PLoS ONE">
        <title>Grimontia indica AK16(T), sp. nov., Isolated from a Seawater Sample Reports the Presence of Pathogenic Genes Similar to Vibrio Genus.</title>
        <authorList>
            <person name="Singh A."/>
            <person name="Vaidya B."/>
            <person name="Khatri I."/>
            <person name="Srinivas T.N."/>
            <person name="Subramanian S."/>
            <person name="Korpole S."/>
            <person name="Pinnaka A.K."/>
        </authorList>
    </citation>
    <scope>NUCLEOTIDE SEQUENCE [LARGE SCALE GENOMIC DNA]</scope>
    <source>
        <strain evidence="13 14">AK16</strain>
    </source>
</reference>
<evidence type="ECO:0000256" key="7">
    <source>
        <dbReference type="ARBA" id="ARBA00023134"/>
    </source>
</evidence>
<dbReference type="InterPro" id="IPR051161">
    <property type="entry name" value="Mannose-6P_isomerase_type2"/>
</dbReference>
<evidence type="ECO:0000259" key="11">
    <source>
        <dbReference type="Pfam" id="PF01050"/>
    </source>
</evidence>
<dbReference type="SUPFAM" id="SSF51182">
    <property type="entry name" value="RmlC-like cupins"/>
    <property type="match status" value="1"/>
</dbReference>
<evidence type="ECO:0000256" key="6">
    <source>
        <dbReference type="ARBA" id="ARBA00022741"/>
    </source>
</evidence>
<dbReference type="Pfam" id="PF01050">
    <property type="entry name" value="MannoseP_isomer"/>
    <property type="match status" value="1"/>
</dbReference>
<dbReference type="InterPro" id="IPR001538">
    <property type="entry name" value="Man6P_isomerase-2_C"/>
</dbReference>
<comment type="similarity">
    <text evidence="2 9">Belongs to the mannose-6-phosphate isomerase type 2 family.</text>
</comment>
<evidence type="ECO:0000256" key="4">
    <source>
        <dbReference type="ARBA" id="ARBA00022679"/>
    </source>
</evidence>
<dbReference type="EC" id="2.7.7.13" evidence="3"/>
<comment type="pathway">
    <text evidence="1">Nucleotide-sugar biosynthesis; GDP-alpha-D-mannose biosynthesis; GDP-alpha-D-mannose from alpha-D-mannose 1-phosphate (GTP route): step 1/1.</text>
</comment>
<dbReference type="EMBL" id="ANFM02000003">
    <property type="protein sequence ID" value="EOD81588.1"/>
    <property type="molecule type" value="Genomic_DNA"/>
</dbReference>
<dbReference type="GO" id="GO:0004475">
    <property type="term" value="F:mannose-1-phosphate guanylyltransferase (GTP) activity"/>
    <property type="evidence" value="ECO:0007669"/>
    <property type="project" value="UniProtKB-EC"/>
</dbReference>
<dbReference type="SUPFAM" id="SSF53448">
    <property type="entry name" value="Nucleotide-diphospho-sugar transferases"/>
    <property type="match status" value="1"/>
</dbReference>
<dbReference type="GO" id="GO:0000271">
    <property type="term" value="P:polysaccharide biosynthetic process"/>
    <property type="evidence" value="ECO:0007669"/>
    <property type="project" value="InterPro"/>
</dbReference>
<dbReference type="InterPro" id="IPR005835">
    <property type="entry name" value="NTP_transferase_dom"/>
</dbReference>
<evidence type="ECO:0000313" key="14">
    <source>
        <dbReference type="Proteomes" id="UP000011223"/>
    </source>
</evidence>
<feature type="domain" description="Nucleotidyl transferase" evidence="10">
    <location>
        <begin position="9"/>
        <end position="288"/>
    </location>
</feature>
<evidence type="ECO:0000256" key="2">
    <source>
        <dbReference type="ARBA" id="ARBA00006115"/>
    </source>
</evidence>
<dbReference type="RefSeq" id="WP_002535572.1">
    <property type="nucleotide sequence ID" value="NZ_ANFM02000003.1"/>
</dbReference>
<comment type="catalytic activity">
    <reaction evidence="8">
        <text>alpha-D-mannose 1-phosphate + GTP + H(+) = GDP-alpha-D-mannose + diphosphate</text>
        <dbReference type="Rhea" id="RHEA:15229"/>
        <dbReference type="ChEBI" id="CHEBI:15378"/>
        <dbReference type="ChEBI" id="CHEBI:33019"/>
        <dbReference type="ChEBI" id="CHEBI:37565"/>
        <dbReference type="ChEBI" id="CHEBI:57527"/>
        <dbReference type="ChEBI" id="CHEBI:58409"/>
        <dbReference type="EC" id="2.7.7.13"/>
    </reaction>
</comment>
<dbReference type="Pfam" id="PF00483">
    <property type="entry name" value="NTP_transferase"/>
    <property type="match status" value="1"/>
</dbReference>
<dbReference type="InterPro" id="IPR029044">
    <property type="entry name" value="Nucleotide-diphossugar_trans"/>
</dbReference>
<feature type="domain" description="MannoseP isomerase/GMP-like beta-helix" evidence="12">
    <location>
        <begin position="298"/>
        <end position="350"/>
    </location>
</feature>
<feature type="domain" description="Mannose-6-phosphate isomerase type II C-terminal" evidence="11">
    <location>
        <begin position="354"/>
        <end position="467"/>
    </location>
</feature>
<dbReference type="FunFam" id="3.90.550.10:FF:000046">
    <property type="entry name" value="Mannose-1-phosphate guanylyltransferase (GDP)"/>
    <property type="match status" value="1"/>
</dbReference>
<dbReference type="AlphaFoldDB" id="R1GZG6"/>
<keyword evidence="4" id="KW-0808">Transferase</keyword>
<evidence type="ECO:0000256" key="9">
    <source>
        <dbReference type="RuleBase" id="RU004190"/>
    </source>
</evidence>
<dbReference type="PANTHER" id="PTHR46390">
    <property type="entry name" value="MANNOSE-1-PHOSPHATE GUANYLYLTRANSFERASE"/>
    <property type="match status" value="1"/>
</dbReference>
<keyword evidence="7" id="KW-0342">GTP-binding</keyword>
<dbReference type="FunFam" id="2.60.120.10:FF:000032">
    <property type="entry name" value="Mannose-1-phosphate guanylyltransferase/mannose-6-phosphate isomerase"/>
    <property type="match status" value="1"/>
</dbReference>
<proteinExistence type="inferred from homology"/>
<dbReference type="InterPro" id="IPR014710">
    <property type="entry name" value="RmlC-like_jellyroll"/>
</dbReference>
<dbReference type="Gene3D" id="3.90.550.10">
    <property type="entry name" value="Spore Coat Polysaccharide Biosynthesis Protein SpsA, Chain A"/>
    <property type="match status" value="1"/>
</dbReference>
<dbReference type="InterPro" id="IPR006375">
    <property type="entry name" value="Man1P_GuaTrfase/Man6P_Isoase"/>
</dbReference>
<comment type="caution">
    <text evidence="13">The sequence shown here is derived from an EMBL/GenBank/DDBJ whole genome shotgun (WGS) entry which is preliminary data.</text>
</comment>
<evidence type="ECO:0000256" key="1">
    <source>
        <dbReference type="ARBA" id="ARBA00004823"/>
    </source>
</evidence>
<dbReference type="NCBIfam" id="TIGR01479">
    <property type="entry name" value="GMP_PMI"/>
    <property type="match status" value="1"/>
</dbReference>
<dbReference type="GO" id="GO:0005525">
    <property type="term" value="F:GTP binding"/>
    <property type="evidence" value="ECO:0007669"/>
    <property type="project" value="UniProtKB-KW"/>
</dbReference>
<keyword evidence="5 13" id="KW-0548">Nucleotidyltransferase</keyword>
<keyword evidence="14" id="KW-1185">Reference proteome</keyword>
<evidence type="ECO:0000256" key="3">
    <source>
        <dbReference type="ARBA" id="ARBA00012387"/>
    </source>
</evidence>
<dbReference type="eggNOG" id="COG0836">
    <property type="taxonomic scope" value="Bacteria"/>
</dbReference>
<dbReference type="PANTHER" id="PTHR46390:SF1">
    <property type="entry name" value="MANNOSE-1-PHOSPHATE GUANYLYLTRANSFERASE"/>
    <property type="match status" value="1"/>
</dbReference>
<name>R1GZG6_9GAMM</name>
<dbReference type="InterPro" id="IPR011051">
    <property type="entry name" value="RmlC_Cupin_sf"/>
</dbReference>
<dbReference type="CDD" id="cd02213">
    <property type="entry name" value="cupin_PMI_typeII_C"/>
    <property type="match status" value="1"/>
</dbReference>
<dbReference type="InterPro" id="IPR054566">
    <property type="entry name" value="ManC/GMP-like_b-helix"/>
</dbReference>
<evidence type="ECO:0000256" key="5">
    <source>
        <dbReference type="ARBA" id="ARBA00022695"/>
    </source>
</evidence>
<dbReference type="CDD" id="cd02509">
    <property type="entry name" value="GDP-M1P_Guanylyltransferase"/>
    <property type="match status" value="1"/>
</dbReference>
<evidence type="ECO:0000313" key="13">
    <source>
        <dbReference type="EMBL" id="EOD81588.1"/>
    </source>
</evidence>
<dbReference type="Pfam" id="PF22640">
    <property type="entry name" value="ManC_GMP_beta-helix"/>
    <property type="match status" value="1"/>
</dbReference>
<keyword evidence="6" id="KW-0547">Nucleotide-binding</keyword>
<evidence type="ECO:0000259" key="12">
    <source>
        <dbReference type="Pfam" id="PF22640"/>
    </source>
</evidence>
<gene>
    <name evidence="13" type="ORF">D515_02556</name>
</gene>
<evidence type="ECO:0000259" key="10">
    <source>
        <dbReference type="Pfam" id="PF00483"/>
    </source>
</evidence>
<accession>R1GZG6</accession>
<dbReference type="UniPathway" id="UPA00126">
    <property type="reaction ID" value="UER00930"/>
</dbReference>
<organism evidence="13 14">
    <name type="scientific">Grimontia indica</name>
    <dbReference type="NCBI Taxonomy" id="1056512"/>
    <lineage>
        <taxon>Bacteria</taxon>
        <taxon>Pseudomonadati</taxon>
        <taxon>Pseudomonadota</taxon>
        <taxon>Gammaproteobacteria</taxon>
        <taxon>Vibrionales</taxon>
        <taxon>Vibrionaceae</taxon>
        <taxon>Grimontia</taxon>
    </lineage>
</organism>
<dbReference type="Proteomes" id="UP000011223">
    <property type="component" value="Unassembled WGS sequence"/>
</dbReference>
<sequence>MKNRNKILPVVMAGGSGSRLWPMSRTFFPKQFLSLVSKYTMLQETIFRLEDIEHLPPLVICNQEHRFLVAEQLRTAGIDPEAIILEPFGRNTAPAVAIAALKAVESGEDPILLVLSSDHVIKQSDAFTDVVKAAALAAENGFMTTFGVVPDKPETGFGYIKHGTPVTDDAYTVEAFVEKPDLATAEEYVASGKYYWNSGMFMFKASTFIAELEKFSPDILSACRLSLEKARQDLDFVRLDESEFERCPDDSIDYAVMEKTNLAAVVPMQAGWSDVGSWSALWDIEDKSAEGNVVIGDVISDTTTNSYINAQSRLVATVGVSDLIVVETKDAVLVTHKDHVQRVKNIVNQLKKEQRTEHLQHREVFRPWGYHEQIADGERYHVKHVIVKPGGRTATQIHYHRAEHWVVVSGTAKVRNGDDEYFVAENESTYIPVGSAHSFENPGKIPLELIEVRTGAYLEEDDIVRIDSPGEGY</sequence>
<dbReference type="InterPro" id="IPR049577">
    <property type="entry name" value="GMPP_N"/>
</dbReference>